<dbReference type="GO" id="GO:0004483">
    <property type="term" value="F:methyltransferase cap1 activity"/>
    <property type="evidence" value="ECO:0007669"/>
    <property type="project" value="TreeGrafter"/>
</dbReference>
<dbReference type="GO" id="GO:0005634">
    <property type="term" value="C:nucleus"/>
    <property type="evidence" value="ECO:0007669"/>
    <property type="project" value="UniProtKB-ARBA"/>
</dbReference>
<protein>
    <recommendedName>
        <fullName evidence="2">Cap-specific mRNA (nucleoside-2'-O-)-methyltransferase 2</fullName>
        <ecNumber evidence="1">2.1.1.296</ecNumber>
    </recommendedName>
</protein>
<organism evidence="11 12">
    <name type="scientific">Petromyzon marinus</name>
    <name type="common">Sea lamprey</name>
    <dbReference type="NCBI Taxonomy" id="7757"/>
    <lineage>
        <taxon>Eukaryota</taxon>
        <taxon>Metazoa</taxon>
        <taxon>Chordata</taxon>
        <taxon>Craniata</taxon>
        <taxon>Vertebrata</taxon>
        <taxon>Cyclostomata</taxon>
        <taxon>Hyperoartia</taxon>
        <taxon>Petromyzontiformes</taxon>
        <taxon>Petromyzontidae</taxon>
        <taxon>Petromyzon</taxon>
    </lineage>
</organism>
<keyword evidence="11" id="KW-1185">Reference proteome</keyword>
<feature type="compositionally biased region" description="Polar residues" evidence="9">
    <location>
        <begin position="645"/>
        <end position="654"/>
    </location>
</feature>
<dbReference type="Pfam" id="PF01728">
    <property type="entry name" value="FtsJ"/>
    <property type="match status" value="1"/>
</dbReference>
<dbReference type="KEGG" id="pmrn:116945754"/>
<dbReference type="PANTHER" id="PTHR16121:SF2">
    <property type="entry name" value="CAP-SPECIFIC MRNA (NUCLEOSIDE-2'-O-)-METHYLTRANSFERASE 2"/>
    <property type="match status" value="1"/>
</dbReference>
<evidence type="ECO:0000259" key="10">
    <source>
        <dbReference type="PROSITE" id="PS51614"/>
    </source>
</evidence>
<evidence type="ECO:0000256" key="9">
    <source>
        <dbReference type="SAM" id="MobiDB-lite"/>
    </source>
</evidence>
<dbReference type="InterPro" id="IPR029063">
    <property type="entry name" value="SAM-dependent_MTases_sf"/>
</dbReference>
<dbReference type="SUPFAM" id="SSF53335">
    <property type="entry name" value="S-adenosyl-L-methionine-dependent methyltransferases"/>
    <property type="match status" value="1"/>
</dbReference>
<feature type="binding site" evidence="8">
    <location>
        <position position="153"/>
    </location>
    <ligand>
        <name>S-adenosyl-L-methionine</name>
        <dbReference type="ChEBI" id="CHEBI:59789"/>
    </ligand>
</feature>
<evidence type="ECO:0000256" key="4">
    <source>
        <dbReference type="ARBA" id="ARBA00022679"/>
    </source>
</evidence>
<dbReference type="InterPro" id="IPR025807">
    <property type="entry name" value="Adrift-typ_MeTrfase"/>
</dbReference>
<keyword evidence="5 8" id="KW-0949">S-adenosyl-L-methionine</keyword>
<dbReference type="AlphaFoldDB" id="A0AAJ7TFU6"/>
<reference evidence="12" key="1">
    <citation type="submission" date="2025-08" db="UniProtKB">
        <authorList>
            <consortium name="RefSeq"/>
        </authorList>
    </citation>
    <scope>IDENTIFICATION</scope>
    <source>
        <tissue evidence="12">Sperm</tissue>
    </source>
</reference>
<name>A0AAJ7TFU6_PETMA</name>
<keyword evidence="3 8" id="KW-0489">Methyltransferase</keyword>
<evidence type="ECO:0000313" key="11">
    <source>
        <dbReference type="Proteomes" id="UP001318040"/>
    </source>
</evidence>
<dbReference type="GO" id="GO:0120550">
    <property type="term" value="F:methyltransferase cap2 activity"/>
    <property type="evidence" value="ECO:0007669"/>
    <property type="project" value="UniProtKB-EC"/>
</dbReference>
<feature type="region of interest" description="Disordered" evidence="9">
    <location>
        <begin position="430"/>
        <end position="456"/>
    </location>
</feature>
<comment type="catalytic activity">
    <reaction evidence="7">
        <text>a 5'-end (N(7)-methyl 5'-triphosphoguanosine)-(2'-O-methyl-ribonucleoside)-(ribonucleotide) in mRNA + S-adenosyl-L-methionine = a 5'-end (N(7)-methyl 5'-triphosphoguanosine)-(2'-O-methyl-ribonucleoside)-(2'-O-methyl-ribonucleotide) in mRNA + S-adenosyl-L-homocysteine + H(+)</text>
        <dbReference type="Rhea" id="RHEA:67024"/>
        <dbReference type="Rhea" id="RHEA-COMP:17169"/>
        <dbReference type="Rhea" id="RHEA-COMP:17170"/>
        <dbReference type="ChEBI" id="CHEBI:15378"/>
        <dbReference type="ChEBI" id="CHEBI:57856"/>
        <dbReference type="ChEBI" id="CHEBI:59789"/>
        <dbReference type="ChEBI" id="CHEBI:167612"/>
        <dbReference type="ChEBI" id="CHEBI:167614"/>
        <dbReference type="EC" id="2.1.1.296"/>
    </reaction>
</comment>
<dbReference type="Proteomes" id="UP001318040">
    <property type="component" value="Chromosome 25"/>
</dbReference>
<evidence type="ECO:0000256" key="2">
    <source>
        <dbReference type="ARBA" id="ARBA00021134"/>
    </source>
</evidence>
<sequence length="869" mass="95672">MKSGQRKRVRVEEAPPINAAVLDEVAQLFEKRFEFRVPPGETWTLPEARSVFSSPAAQQPHADLQRLKKDLNEVKGRLSDKPLDVWHEHTAATNRTGHVVGHVRRVAGAELCTQAWCKFHELLAGGLPVLPPSALVRGGGSRINSVHLCEAPGAFICSLNHYVRTHQAACKLCWLATTLNPFHESNTCESMIPDARLILHTAARWCFGADDTGDAMCLANLRRLQERARDELGHGAHLVTADGSFDCQGNPGEQEACVAPLVFCETVTALALLAPGGSFVLKLFTLFEHSSACLLFLLVCTFQEVHVVKPATSKAGNSELYVVCLGFRGRHTFPPALLERLEEHVGPDACAHTALFPASRLPPSFTQQLLACATMFQKLQADTILENLWLFENDAGEERWAHIEAVREAAAWFYTDRFDVQPLARRDWLMQRPPRGSGAPPFQSYSGKGKQRQVGTYNQRKELESLSWREKVMQGYFEPDMRTFDALLKIDSPSRDAAREGEGEGADGRSEDPAEERVLECSQDPPDEGTFSVRHGPALTRVANSPFCDVKLLERLNEARAKAAVVRPANAVWLSGQHRDGSRSAAETEQHVRATLLKLLNGKEPRGVYYMDIGQQTRLASVGQTLCAQLNAMDDVIDNSRKNKSQSADESSASAVVHSAQPDGACGGGPSVLPPTPLDTCSTTRDTALIPKPFVGVLSSPLLYDGDVLFQQNLVDGLQLMFSHLAEGDCLVLPLPAALTRFSAGIIFALSQCFSRLSFLNLSPSSFHITTVLLCVGLRHPSFYKGVKEFISVLQHAVSNAGEQCSDGRGDRECNVRQQVLEFVPIEVLLREPLYTFLLKLNTDTLQYRLGLLLQLEKLFHHKISGLAT</sequence>
<evidence type="ECO:0000313" key="12">
    <source>
        <dbReference type="RefSeq" id="XP_032816165.1"/>
    </source>
</evidence>
<evidence type="ECO:0000256" key="6">
    <source>
        <dbReference type="ARBA" id="ARBA00023042"/>
    </source>
</evidence>
<evidence type="ECO:0000256" key="7">
    <source>
        <dbReference type="ARBA" id="ARBA00049477"/>
    </source>
</evidence>
<feature type="compositionally biased region" description="Basic and acidic residues" evidence="9">
    <location>
        <begin position="494"/>
        <end position="519"/>
    </location>
</feature>
<dbReference type="CTD" id="55783"/>
<dbReference type="GO" id="GO:0032259">
    <property type="term" value="P:methylation"/>
    <property type="evidence" value="ECO:0007669"/>
    <property type="project" value="UniProtKB-KW"/>
</dbReference>
<dbReference type="PROSITE" id="PS51614">
    <property type="entry name" value="SAM_MT_ADRIFT"/>
    <property type="match status" value="1"/>
</dbReference>
<dbReference type="InterPro" id="IPR050851">
    <property type="entry name" value="mRNA_Cap_2O-Ribose_MeTrfase"/>
</dbReference>
<dbReference type="EC" id="2.1.1.296" evidence="1"/>
<evidence type="ECO:0000256" key="1">
    <source>
        <dbReference type="ARBA" id="ARBA00012770"/>
    </source>
</evidence>
<feature type="domain" description="Adrift-type SAM-dependent 2'-O-MTase" evidence="10">
    <location>
        <begin position="110"/>
        <end position="329"/>
    </location>
</feature>
<feature type="region of interest" description="Disordered" evidence="9">
    <location>
        <begin position="494"/>
        <end position="535"/>
    </location>
</feature>
<keyword evidence="6" id="KW-0506">mRNA capping</keyword>
<keyword evidence="4 8" id="KW-0808">Transferase</keyword>
<proteinExistence type="predicted"/>
<accession>A0AAJ7TFU6</accession>
<feature type="active site" description="Proton acceptor" evidence="8">
    <location>
        <position position="282"/>
    </location>
</feature>
<feature type="region of interest" description="Disordered" evidence="9">
    <location>
        <begin position="640"/>
        <end position="672"/>
    </location>
</feature>
<dbReference type="RefSeq" id="XP_032816165.1">
    <property type="nucleotide sequence ID" value="XM_032960274.1"/>
</dbReference>
<evidence type="ECO:0000256" key="8">
    <source>
        <dbReference type="PROSITE-ProRule" id="PRU00946"/>
    </source>
</evidence>
<evidence type="ECO:0000256" key="5">
    <source>
        <dbReference type="ARBA" id="ARBA00022691"/>
    </source>
</evidence>
<dbReference type="GO" id="GO:0006370">
    <property type="term" value="P:7-methylguanosine mRNA capping"/>
    <property type="evidence" value="ECO:0007669"/>
    <property type="project" value="UniProtKB-KW"/>
</dbReference>
<gene>
    <name evidence="12" type="primary">CMTR2</name>
</gene>
<dbReference type="InterPro" id="IPR002877">
    <property type="entry name" value="RNA_MeTrfase_FtsJ_dom"/>
</dbReference>
<feature type="binding site" evidence="8">
    <location>
        <position position="242"/>
    </location>
    <ligand>
        <name>S-adenosyl-L-methionine</name>
        <dbReference type="ChEBI" id="CHEBI:59789"/>
    </ligand>
</feature>
<comment type="caution">
    <text evidence="8">Lacks conserved residue(s) required for the propagation of feature annotation.</text>
</comment>
<dbReference type="PANTHER" id="PTHR16121">
    <property type="entry name" value="CAP-SPECIFIC MRNA (NUCLEOSIDE-2'-O-)-METHYLTRANSFERASE 1-RELATED"/>
    <property type="match status" value="1"/>
</dbReference>
<dbReference type="Gene3D" id="3.40.50.12760">
    <property type="match status" value="1"/>
</dbReference>
<evidence type="ECO:0000256" key="3">
    <source>
        <dbReference type="ARBA" id="ARBA00022603"/>
    </source>
</evidence>
<dbReference type="GO" id="GO:0005737">
    <property type="term" value="C:cytoplasm"/>
    <property type="evidence" value="ECO:0007669"/>
    <property type="project" value="TreeGrafter"/>
</dbReference>
<keyword evidence="6" id="KW-0507">mRNA processing</keyword>